<gene>
    <name evidence="3" type="ORF">C7M84_001825</name>
</gene>
<dbReference type="Proteomes" id="UP000283509">
    <property type="component" value="Unassembled WGS sequence"/>
</dbReference>
<dbReference type="PROSITE" id="PS50835">
    <property type="entry name" value="IG_LIKE"/>
    <property type="match status" value="1"/>
</dbReference>
<dbReference type="PANTHER" id="PTHR23279:SF36">
    <property type="entry name" value="DEFECTIVE PROBOSCIS EXTENSION RESPONSE 9, ISOFORM A"/>
    <property type="match status" value="1"/>
</dbReference>
<dbReference type="InterPro" id="IPR037448">
    <property type="entry name" value="Zig-8"/>
</dbReference>
<evidence type="ECO:0000313" key="4">
    <source>
        <dbReference type="Proteomes" id="UP000283509"/>
    </source>
</evidence>
<proteinExistence type="predicted"/>
<dbReference type="PANTHER" id="PTHR23279">
    <property type="entry name" value="DEFECTIVE PROBOSCIS EXTENSION RESPONSE DPR -RELATED"/>
    <property type="match status" value="1"/>
</dbReference>
<reference evidence="3 4" key="2">
    <citation type="submission" date="2019-01" db="EMBL/GenBank/DDBJ databases">
        <title>The decoding of complex shrimp genome reveals the adaptation for benthos swimmer, frequently molting mechanism and breeding impact on genome.</title>
        <authorList>
            <person name="Sun Y."/>
            <person name="Gao Y."/>
            <person name="Yu Y."/>
        </authorList>
    </citation>
    <scope>NUCLEOTIDE SEQUENCE [LARGE SCALE GENOMIC DNA]</scope>
    <source>
        <tissue evidence="3">Muscle</tissue>
    </source>
</reference>
<dbReference type="SMART" id="SM00409">
    <property type="entry name" value="IG"/>
    <property type="match status" value="2"/>
</dbReference>
<dbReference type="SMART" id="SM00408">
    <property type="entry name" value="IGc2"/>
    <property type="match status" value="1"/>
</dbReference>
<dbReference type="EMBL" id="QCYY01001241">
    <property type="protein sequence ID" value="ROT79450.1"/>
    <property type="molecule type" value="Genomic_DNA"/>
</dbReference>
<dbReference type="InterPro" id="IPR007110">
    <property type="entry name" value="Ig-like_dom"/>
</dbReference>
<feature type="domain" description="Ig-like" evidence="2">
    <location>
        <begin position="71"/>
        <end position="173"/>
    </location>
</feature>
<dbReference type="InterPro" id="IPR013106">
    <property type="entry name" value="Ig_V-set"/>
</dbReference>
<comment type="caution">
    <text evidence="3">The sequence shown here is derived from an EMBL/GenBank/DDBJ whole genome shotgun (WGS) entry which is preliminary data.</text>
</comment>
<sequence>MICSQWLFPPFFSYLKILCVCAYFKFKLCRFSSDTRLSPLHEPGSRDYNLRFSNVTPADSAVYQCHVGTRPEQIARVKLSVIDAYSVIFGSSEVAVPRGGTLYLLCMVLQVSDIPEYIIWYRNSTILEYNRMTISVVTEEETRSSELRVRNMTFADAGRYTCQPSNASPAHVQVEVVRDTKNKSGKAQKCDDCVLFLQLGATFAFFTISFIVAFCVHGRRRDPCPDRHLSQDRYVPPDIDKNL</sequence>
<feature type="transmembrane region" description="Helical" evidence="1">
    <location>
        <begin position="193"/>
        <end position="214"/>
    </location>
</feature>
<dbReference type="GO" id="GO:0050808">
    <property type="term" value="P:synapse organization"/>
    <property type="evidence" value="ECO:0007669"/>
    <property type="project" value="TreeGrafter"/>
</dbReference>
<evidence type="ECO:0000256" key="1">
    <source>
        <dbReference type="SAM" id="Phobius"/>
    </source>
</evidence>
<dbReference type="InterPro" id="IPR013783">
    <property type="entry name" value="Ig-like_fold"/>
</dbReference>
<keyword evidence="1" id="KW-0472">Membrane</keyword>
<dbReference type="InterPro" id="IPR036179">
    <property type="entry name" value="Ig-like_dom_sf"/>
</dbReference>
<protein>
    <submittedName>
        <fullName evidence="3">Defective proboscis extension response</fullName>
    </submittedName>
</protein>
<dbReference type="InterPro" id="IPR003598">
    <property type="entry name" value="Ig_sub2"/>
</dbReference>
<dbReference type="SUPFAM" id="SSF48726">
    <property type="entry name" value="Immunoglobulin"/>
    <property type="match status" value="2"/>
</dbReference>
<dbReference type="CDD" id="cd00096">
    <property type="entry name" value="Ig"/>
    <property type="match status" value="1"/>
</dbReference>
<dbReference type="Gene3D" id="2.60.40.10">
    <property type="entry name" value="Immunoglobulins"/>
    <property type="match status" value="2"/>
</dbReference>
<keyword evidence="1" id="KW-1133">Transmembrane helix</keyword>
<accession>A0A423TSQ5</accession>
<evidence type="ECO:0000313" key="3">
    <source>
        <dbReference type="EMBL" id="ROT79450.1"/>
    </source>
</evidence>
<dbReference type="Pfam" id="PF13927">
    <property type="entry name" value="Ig_3"/>
    <property type="match status" value="1"/>
</dbReference>
<dbReference type="GO" id="GO:0032589">
    <property type="term" value="C:neuron projection membrane"/>
    <property type="evidence" value="ECO:0007669"/>
    <property type="project" value="TreeGrafter"/>
</dbReference>
<name>A0A423TSQ5_PENVA</name>
<dbReference type="InterPro" id="IPR003599">
    <property type="entry name" value="Ig_sub"/>
</dbReference>
<dbReference type="Pfam" id="PF07686">
    <property type="entry name" value="V-set"/>
    <property type="match status" value="1"/>
</dbReference>
<keyword evidence="1" id="KW-0812">Transmembrane</keyword>
<organism evidence="3 4">
    <name type="scientific">Penaeus vannamei</name>
    <name type="common">Whiteleg shrimp</name>
    <name type="synonym">Litopenaeus vannamei</name>
    <dbReference type="NCBI Taxonomy" id="6689"/>
    <lineage>
        <taxon>Eukaryota</taxon>
        <taxon>Metazoa</taxon>
        <taxon>Ecdysozoa</taxon>
        <taxon>Arthropoda</taxon>
        <taxon>Crustacea</taxon>
        <taxon>Multicrustacea</taxon>
        <taxon>Malacostraca</taxon>
        <taxon>Eumalacostraca</taxon>
        <taxon>Eucarida</taxon>
        <taxon>Decapoda</taxon>
        <taxon>Dendrobranchiata</taxon>
        <taxon>Penaeoidea</taxon>
        <taxon>Penaeidae</taxon>
        <taxon>Penaeus</taxon>
    </lineage>
</organism>
<dbReference type="AlphaFoldDB" id="A0A423TSQ5"/>
<reference evidence="3 4" key="1">
    <citation type="submission" date="2018-04" db="EMBL/GenBank/DDBJ databases">
        <authorList>
            <person name="Zhang X."/>
            <person name="Yuan J."/>
            <person name="Li F."/>
            <person name="Xiang J."/>
        </authorList>
    </citation>
    <scope>NUCLEOTIDE SEQUENCE [LARGE SCALE GENOMIC DNA]</scope>
    <source>
        <tissue evidence="3">Muscle</tissue>
    </source>
</reference>
<dbReference type="OrthoDB" id="6127080at2759"/>
<evidence type="ECO:0000259" key="2">
    <source>
        <dbReference type="PROSITE" id="PS50835"/>
    </source>
</evidence>
<keyword evidence="4" id="KW-1185">Reference proteome</keyword>